<gene>
    <name evidence="1" type="ORF">CURHAP_LOCUS7048</name>
</gene>
<evidence type="ECO:0000313" key="1">
    <source>
        <dbReference type="EMBL" id="CAB4265018.1"/>
    </source>
</evidence>
<dbReference type="EMBL" id="CAEKDK010000001">
    <property type="protein sequence ID" value="CAB4265018.1"/>
    <property type="molecule type" value="Genomic_DNA"/>
</dbReference>
<evidence type="ECO:0000313" key="2">
    <source>
        <dbReference type="Proteomes" id="UP000507222"/>
    </source>
</evidence>
<name>A0A6J5TRE4_PRUAR</name>
<reference evidence="1 2" key="1">
    <citation type="submission" date="2020-05" db="EMBL/GenBank/DDBJ databases">
        <authorList>
            <person name="Campoy J."/>
            <person name="Schneeberger K."/>
            <person name="Spophaly S."/>
        </authorList>
    </citation>
    <scope>NUCLEOTIDE SEQUENCE [LARGE SCALE GENOMIC DNA]</scope>
    <source>
        <strain evidence="1">PruArmRojPasFocal</strain>
    </source>
</reference>
<accession>A0A6J5TRE4</accession>
<dbReference type="AlphaFoldDB" id="A0A6J5TRE4"/>
<sequence length="154" mass="16658">MMWRLMCTYHIIITHCNYLLVQGKVGDARSLSAKDLASMHPRAGYTCLNRSTRGRLSFEAGPDKMGPLAGKKGLVGYHVGTFGGKRKPSLPLRSTHRNLRNALGLLSSDIPFLSVNWGPLILNIQRTDGRGSIGLKVSGSVECAPPTSAQKLNG</sequence>
<proteinExistence type="predicted"/>
<dbReference type="Proteomes" id="UP000507222">
    <property type="component" value="Unassembled WGS sequence"/>
</dbReference>
<organism evidence="1 2">
    <name type="scientific">Prunus armeniaca</name>
    <name type="common">Apricot</name>
    <name type="synonym">Armeniaca vulgaris</name>
    <dbReference type="NCBI Taxonomy" id="36596"/>
    <lineage>
        <taxon>Eukaryota</taxon>
        <taxon>Viridiplantae</taxon>
        <taxon>Streptophyta</taxon>
        <taxon>Embryophyta</taxon>
        <taxon>Tracheophyta</taxon>
        <taxon>Spermatophyta</taxon>
        <taxon>Magnoliopsida</taxon>
        <taxon>eudicotyledons</taxon>
        <taxon>Gunneridae</taxon>
        <taxon>Pentapetalae</taxon>
        <taxon>rosids</taxon>
        <taxon>fabids</taxon>
        <taxon>Rosales</taxon>
        <taxon>Rosaceae</taxon>
        <taxon>Amygdaloideae</taxon>
        <taxon>Amygdaleae</taxon>
        <taxon>Prunus</taxon>
    </lineage>
</organism>
<protein>
    <submittedName>
        <fullName evidence="1">Uncharacterized protein</fullName>
    </submittedName>
</protein>